<dbReference type="EMBL" id="MFJV01000001">
    <property type="protein sequence ID" value="OGG23685.1"/>
    <property type="molecule type" value="Genomic_DNA"/>
</dbReference>
<organism evidence="10 11">
    <name type="scientific">Candidatus Gottesmanbacteria bacterium RIFCSPLOWO2_01_FULL_43_11b</name>
    <dbReference type="NCBI Taxonomy" id="1798392"/>
    <lineage>
        <taxon>Bacteria</taxon>
        <taxon>Candidatus Gottesmaniibacteriota</taxon>
    </lineage>
</organism>
<evidence type="ECO:0008006" key="12">
    <source>
        <dbReference type="Google" id="ProtNLM"/>
    </source>
</evidence>
<dbReference type="PANTHER" id="PTHR30487">
    <property type="entry name" value="TYPE 4 PREPILIN-LIKE PROTEINS LEADER PEPTIDE-PROCESSING ENZYME"/>
    <property type="match status" value="1"/>
</dbReference>
<dbReference type="InterPro" id="IPR050882">
    <property type="entry name" value="Prepilin_peptidase/N-MTase"/>
</dbReference>
<feature type="transmembrane region" description="Helical" evidence="7">
    <location>
        <begin position="207"/>
        <end position="229"/>
    </location>
</feature>
<evidence type="ECO:0000313" key="11">
    <source>
        <dbReference type="Proteomes" id="UP000178759"/>
    </source>
</evidence>
<dbReference type="GO" id="GO:0005886">
    <property type="term" value="C:plasma membrane"/>
    <property type="evidence" value="ECO:0007669"/>
    <property type="project" value="UniProtKB-SubCell"/>
</dbReference>
<dbReference type="STRING" id="1798392.A3A79_00555"/>
<evidence type="ECO:0000256" key="5">
    <source>
        <dbReference type="ARBA" id="ARBA00022989"/>
    </source>
</evidence>
<feature type="domain" description="Prepilin peptidase A24 N-terminal" evidence="9">
    <location>
        <begin position="10"/>
        <end position="90"/>
    </location>
</feature>
<comment type="caution">
    <text evidence="10">The sequence shown here is derived from an EMBL/GenBank/DDBJ whole genome shotgun (WGS) entry which is preliminary data.</text>
</comment>
<keyword evidence="3" id="KW-1003">Cell membrane</keyword>
<evidence type="ECO:0000256" key="7">
    <source>
        <dbReference type="SAM" id="Phobius"/>
    </source>
</evidence>
<dbReference type="InterPro" id="IPR000045">
    <property type="entry name" value="Prepilin_IV_endopep_pep"/>
</dbReference>
<evidence type="ECO:0000256" key="1">
    <source>
        <dbReference type="ARBA" id="ARBA00004651"/>
    </source>
</evidence>
<dbReference type="Pfam" id="PF01478">
    <property type="entry name" value="Peptidase_A24"/>
    <property type="match status" value="1"/>
</dbReference>
<evidence type="ECO:0000259" key="8">
    <source>
        <dbReference type="Pfam" id="PF01478"/>
    </source>
</evidence>
<feature type="transmembrane region" description="Helical" evidence="7">
    <location>
        <begin position="94"/>
        <end position="111"/>
    </location>
</feature>
<comment type="similarity">
    <text evidence="2">Belongs to the peptidase A24 family.</text>
</comment>
<protein>
    <recommendedName>
        <fullName evidence="12">Prepilin peptidase</fullName>
    </recommendedName>
</protein>
<evidence type="ECO:0000256" key="4">
    <source>
        <dbReference type="ARBA" id="ARBA00022692"/>
    </source>
</evidence>
<evidence type="ECO:0000313" key="10">
    <source>
        <dbReference type="EMBL" id="OGG23685.1"/>
    </source>
</evidence>
<accession>A0A1F6AG85</accession>
<feature type="transmembrane region" description="Helical" evidence="7">
    <location>
        <begin position="162"/>
        <end position="195"/>
    </location>
</feature>
<feature type="domain" description="Prepilin type IV endopeptidase peptidase" evidence="8">
    <location>
        <begin position="95"/>
        <end position="191"/>
    </location>
</feature>
<feature type="transmembrane region" description="Helical" evidence="7">
    <location>
        <begin position="132"/>
        <end position="150"/>
    </location>
</feature>
<feature type="transmembrane region" description="Helical" evidence="7">
    <location>
        <begin position="6"/>
        <end position="23"/>
    </location>
</feature>
<dbReference type="GO" id="GO:0004190">
    <property type="term" value="F:aspartic-type endopeptidase activity"/>
    <property type="evidence" value="ECO:0007669"/>
    <property type="project" value="InterPro"/>
</dbReference>
<keyword evidence="6 7" id="KW-0472">Membrane</keyword>
<dbReference type="Gene3D" id="1.20.120.1220">
    <property type="match status" value="1"/>
</dbReference>
<dbReference type="InterPro" id="IPR010627">
    <property type="entry name" value="Prepilin_pept_A24_N"/>
</dbReference>
<evidence type="ECO:0000256" key="6">
    <source>
        <dbReference type="ARBA" id="ARBA00023136"/>
    </source>
</evidence>
<keyword evidence="5 7" id="KW-1133">Transmembrane helix</keyword>
<evidence type="ECO:0000256" key="3">
    <source>
        <dbReference type="ARBA" id="ARBA00022475"/>
    </source>
</evidence>
<dbReference type="PANTHER" id="PTHR30487:SF0">
    <property type="entry name" value="PREPILIN LEADER PEPTIDASE_N-METHYLTRANSFERASE-RELATED"/>
    <property type="match status" value="1"/>
</dbReference>
<sequence length="232" mass="26158">MFVTPIVFFLLGISFGSFMNVLIDRLPRGQTIWGRSHCDHCNKKLRWFELVPIISYIGQFGRCRRCHKRLSLQYPLIELTTGFGFLLLYPQYAFMIIFCALLVIFVADLKYQIIPDSMILVGILGALLSKPYFIPGIGAALFFLLLWIITKGRGMGLGDVKLGFLLGLFLGFPRIAFALYVAFLTGAIVGVILILRKRAGLKSKIAFGPFLILGALISILYETTIRTWFYSP</sequence>
<evidence type="ECO:0000256" key="2">
    <source>
        <dbReference type="ARBA" id="ARBA00005801"/>
    </source>
</evidence>
<gene>
    <name evidence="10" type="ORF">A3A79_00555</name>
</gene>
<reference evidence="10 11" key="1">
    <citation type="journal article" date="2016" name="Nat. Commun.">
        <title>Thousands of microbial genomes shed light on interconnected biogeochemical processes in an aquifer system.</title>
        <authorList>
            <person name="Anantharaman K."/>
            <person name="Brown C.T."/>
            <person name="Hug L.A."/>
            <person name="Sharon I."/>
            <person name="Castelle C.J."/>
            <person name="Probst A.J."/>
            <person name="Thomas B.C."/>
            <person name="Singh A."/>
            <person name="Wilkins M.J."/>
            <person name="Karaoz U."/>
            <person name="Brodie E.L."/>
            <person name="Williams K.H."/>
            <person name="Hubbard S.S."/>
            <person name="Banfield J.F."/>
        </authorList>
    </citation>
    <scope>NUCLEOTIDE SEQUENCE [LARGE SCALE GENOMIC DNA]</scope>
</reference>
<dbReference type="Proteomes" id="UP000178759">
    <property type="component" value="Unassembled WGS sequence"/>
</dbReference>
<keyword evidence="4 7" id="KW-0812">Transmembrane</keyword>
<dbReference type="GO" id="GO:0006465">
    <property type="term" value="P:signal peptide processing"/>
    <property type="evidence" value="ECO:0007669"/>
    <property type="project" value="TreeGrafter"/>
</dbReference>
<evidence type="ECO:0000259" key="9">
    <source>
        <dbReference type="Pfam" id="PF06750"/>
    </source>
</evidence>
<dbReference type="Pfam" id="PF06750">
    <property type="entry name" value="A24_N_bact"/>
    <property type="match status" value="1"/>
</dbReference>
<dbReference type="AlphaFoldDB" id="A0A1F6AG85"/>
<comment type="subcellular location">
    <subcellularLocation>
        <location evidence="1">Cell membrane</location>
        <topology evidence="1">Multi-pass membrane protein</topology>
    </subcellularLocation>
</comment>
<name>A0A1F6AG85_9BACT</name>
<proteinExistence type="inferred from homology"/>